<evidence type="ECO:0000313" key="10">
    <source>
        <dbReference type="Proteomes" id="UP001235269"/>
    </source>
</evidence>
<dbReference type="SMART" id="SM00283">
    <property type="entry name" value="MA"/>
    <property type="match status" value="1"/>
</dbReference>
<feature type="chain" id="PRO_5047335874" evidence="6">
    <location>
        <begin position="26"/>
        <end position="629"/>
    </location>
</feature>
<dbReference type="CDD" id="cd11386">
    <property type="entry name" value="MCP_signal"/>
    <property type="match status" value="1"/>
</dbReference>
<feature type="coiled-coil region" evidence="4">
    <location>
        <begin position="246"/>
        <end position="280"/>
    </location>
</feature>
<dbReference type="InterPro" id="IPR003660">
    <property type="entry name" value="HAMP_dom"/>
</dbReference>
<sequence>MNNLSILKKISLLVVLMGVAAAAIAATGAWGLSSLGASLKNTGAREEVAREAMDLRVDIIAISRMTYQLAMAPEKSADFAAETEKRAKEMLERLPKIASTADANEQKQLADIRTTLNAYFEQIRQMVKVAGTEAGRNPAAMKAELDKALDGQKTVTAAVKVYSTYSANTLAGARADALSQSSLTMIALIITAAVCIVLGVVVSVIIARRGIINPIRILTENMTAIAKGVLNKTIPGTDRKDEIGEMARALEVFRANRQQMQEMEAQEAALNHQSKDLQSSISGIVAAAAAGDFSRRITRTYEDADLQRFASSVNELVESVDHGITEVRRVIAALSEADLSHDMRGNFQGAFAELQANVNQTMATLRTTMQSIRHASSTITDNSGELSSAANQLARRTEQQAAALEETAAALEEITTTVRTSTERAHEANRMVEETRQSAGRSGNIVRSAIDAMGRIEQSSQKISQIISVIDEIAFQTNLLALNAGVEAARAGEAGRGFAVVAQEVRELAQRSANAAKEIKSLINTSADEVKGGVSLVLSTGEALTEIEDLVNRVNSHVSTIARAAQEQSAALGEINTSVNHMDQMTQQNAAMVEETTASSQVLANEARQLQIQLDRFKLDSNGQRQRAA</sequence>
<evidence type="ECO:0000256" key="4">
    <source>
        <dbReference type="SAM" id="Coils"/>
    </source>
</evidence>
<evidence type="ECO:0000256" key="5">
    <source>
        <dbReference type="SAM" id="Phobius"/>
    </source>
</evidence>
<feature type="domain" description="Methyl-accepting transducer" evidence="7">
    <location>
        <begin position="375"/>
        <end position="604"/>
    </location>
</feature>
<keyword evidence="5" id="KW-0472">Membrane</keyword>
<reference evidence="9 10" key="1">
    <citation type="submission" date="2023-07" db="EMBL/GenBank/DDBJ databases">
        <title>Genomic Encyclopedia of Type Strains, Phase IV (KMG-IV): sequencing the most valuable type-strain genomes for metagenomic binning, comparative biology and taxonomic classification.</title>
        <authorList>
            <person name="Goeker M."/>
        </authorList>
    </citation>
    <scope>NUCLEOTIDE SEQUENCE [LARGE SCALE GENOMIC DNA]</scope>
    <source>
        <strain evidence="9 10">DSM 100301</strain>
    </source>
</reference>
<name>A0ABU0ICE4_9HYPH</name>
<protein>
    <submittedName>
        <fullName evidence="9">Methyl-accepting chemotaxis protein</fullName>
    </submittedName>
</protein>
<feature type="signal peptide" evidence="6">
    <location>
        <begin position="1"/>
        <end position="25"/>
    </location>
</feature>
<feature type="coiled-coil region" evidence="4">
    <location>
        <begin position="387"/>
        <end position="414"/>
    </location>
</feature>
<comment type="caution">
    <text evidence="9">The sequence shown here is derived from an EMBL/GenBank/DDBJ whole genome shotgun (WGS) entry which is preliminary data.</text>
</comment>
<keyword evidence="1" id="KW-0145">Chemotaxis</keyword>
<feature type="domain" description="HAMP" evidence="8">
    <location>
        <begin position="209"/>
        <end position="262"/>
    </location>
</feature>
<dbReference type="Pfam" id="PF00672">
    <property type="entry name" value="HAMP"/>
    <property type="match status" value="1"/>
</dbReference>
<dbReference type="Pfam" id="PF18947">
    <property type="entry name" value="HAMP_2"/>
    <property type="match status" value="1"/>
</dbReference>
<evidence type="ECO:0000256" key="2">
    <source>
        <dbReference type="ARBA" id="ARBA00029447"/>
    </source>
</evidence>
<dbReference type="Proteomes" id="UP001235269">
    <property type="component" value="Unassembled WGS sequence"/>
</dbReference>
<evidence type="ECO:0000259" key="7">
    <source>
        <dbReference type="PROSITE" id="PS50111"/>
    </source>
</evidence>
<keyword evidence="4" id="KW-0175">Coiled coil</keyword>
<evidence type="ECO:0000313" key="9">
    <source>
        <dbReference type="EMBL" id="MDQ0455913.1"/>
    </source>
</evidence>
<comment type="similarity">
    <text evidence="2">Belongs to the methyl-accepting chemotaxis (MCP) protein family.</text>
</comment>
<evidence type="ECO:0000256" key="1">
    <source>
        <dbReference type="ARBA" id="ARBA00022500"/>
    </source>
</evidence>
<dbReference type="SUPFAM" id="SSF158472">
    <property type="entry name" value="HAMP domain-like"/>
    <property type="match status" value="1"/>
</dbReference>
<dbReference type="InterPro" id="IPR051310">
    <property type="entry name" value="MCP_chemotaxis"/>
</dbReference>
<dbReference type="PANTHER" id="PTHR43531:SF11">
    <property type="entry name" value="METHYL-ACCEPTING CHEMOTAXIS PROTEIN 3"/>
    <property type="match status" value="1"/>
</dbReference>
<dbReference type="InterPro" id="IPR004089">
    <property type="entry name" value="MCPsignal_dom"/>
</dbReference>
<feature type="transmembrane region" description="Helical" evidence="5">
    <location>
        <begin position="183"/>
        <end position="207"/>
    </location>
</feature>
<feature type="domain" description="HAMP" evidence="8">
    <location>
        <begin position="318"/>
        <end position="370"/>
    </location>
</feature>
<dbReference type="Gene3D" id="6.10.340.10">
    <property type="match status" value="1"/>
</dbReference>
<keyword evidence="5" id="KW-0812">Transmembrane</keyword>
<keyword evidence="5" id="KW-1133">Transmembrane helix</keyword>
<keyword evidence="10" id="KW-1185">Reference proteome</keyword>
<dbReference type="SMART" id="SM00304">
    <property type="entry name" value="HAMP"/>
    <property type="match status" value="2"/>
</dbReference>
<evidence type="ECO:0000256" key="3">
    <source>
        <dbReference type="PROSITE-ProRule" id="PRU00284"/>
    </source>
</evidence>
<dbReference type="Gene3D" id="1.10.287.950">
    <property type="entry name" value="Methyl-accepting chemotaxis protein"/>
    <property type="match status" value="1"/>
</dbReference>
<dbReference type="CDD" id="cd06225">
    <property type="entry name" value="HAMP"/>
    <property type="match status" value="1"/>
</dbReference>
<organism evidence="9 10">
    <name type="scientific">Rhizobium paknamense</name>
    <dbReference type="NCBI Taxonomy" id="1206817"/>
    <lineage>
        <taxon>Bacteria</taxon>
        <taxon>Pseudomonadati</taxon>
        <taxon>Pseudomonadota</taxon>
        <taxon>Alphaproteobacteria</taxon>
        <taxon>Hyphomicrobiales</taxon>
        <taxon>Rhizobiaceae</taxon>
        <taxon>Rhizobium/Agrobacterium group</taxon>
        <taxon>Rhizobium</taxon>
    </lineage>
</organism>
<dbReference type="PANTHER" id="PTHR43531">
    <property type="entry name" value="PROTEIN ICFG"/>
    <property type="match status" value="1"/>
</dbReference>
<evidence type="ECO:0000259" key="8">
    <source>
        <dbReference type="PROSITE" id="PS50885"/>
    </source>
</evidence>
<keyword evidence="6" id="KW-0732">Signal</keyword>
<keyword evidence="3" id="KW-0807">Transducer</keyword>
<dbReference type="PROSITE" id="PS50885">
    <property type="entry name" value="HAMP"/>
    <property type="match status" value="2"/>
</dbReference>
<accession>A0ABU0ICE4</accession>
<evidence type="ECO:0000256" key="6">
    <source>
        <dbReference type="SAM" id="SignalP"/>
    </source>
</evidence>
<dbReference type="PROSITE" id="PS50111">
    <property type="entry name" value="CHEMOTAXIS_TRANSDUC_2"/>
    <property type="match status" value="1"/>
</dbReference>
<dbReference type="SUPFAM" id="SSF58104">
    <property type="entry name" value="Methyl-accepting chemotaxis protein (MCP) signaling domain"/>
    <property type="match status" value="1"/>
</dbReference>
<dbReference type="Pfam" id="PF00015">
    <property type="entry name" value="MCPsignal"/>
    <property type="match status" value="1"/>
</dbReference>
<proteinExistence type="inferred from homology"/>
<gene>
    <name evidence="9" type="ORF">QO005_002253</name>
</gene>
<dbReference type="RefSeq" id="WP_307158116.1">
    <property type="nucleotide sequence ID" value="NZ_JAUSWH010000006.1"/>
</dbReference>
<dbReference type="EMBL" id="JAUSWH010000006">
    <property type="protein sequence ID" value="MDQ0455913.1"/>
    <property type="molecule type" value="Genomic_DNA"/>
</dbReference>